<keyword evidence="1" id="KW-0175">Coiled coil</keyword>
<dbReference type="PANTHER" id="PTHR34301:SF8">
    <property type="entry name" value="ATPASE DOMAIN-CONTAINING PROTEIN"/>
    <property type="match status" value="1"/>
</dbReference>
<evidence type="ECO:0000259" key="2">
    <source>
        <dbReference type="Pfam" id="PF13401"/>
    </source>
</evidence>
<evidence type="ECO:0000313" key="5">
    <source>
        <dbReference type="Proteomes" id="UP000053372"/>
    </source>
</evidence>
<dbReference type="PANTHER" id="PTHR34301">
    <property type="entry name" value="DNA-BINDING PROTEIN-RELATED"/>
    <property type="match status" value="1"/>
</dbReference>
<dbReference type="SUPFAM" id="SSF52540">
    <property type="entry name" value="P-loop containing nucleoside triphosphate hydrolases"/>
    <property type="match status" value="1"/>
</dbReference>
<evidence type="ECO:0000313" key="4">
    <source>
        <dbReference type="EMBL" id="KST63223.1"/>
    </source>
</evidence>
<evidence type="ECO:0000256" key="1">
    <source>
        <dbReference type="SAM" id="Coils"/>
    </source>
</evidence>
<reference evidence="3 5" key="1">
    <citation type="journal article" date="2015" name="Genome Announc.">
        <title>Draft Genome of the Euendolithic (true boring) Cyanobacterium Mastigocoleus testarum strain BC008.</title>
        <authorList>
            <person name="Guida B.S."/>
            <person name="Garcia-Pichel F."/>
        </authorList>
    </citation>
    <scope>NUCLEOTIDE SEQUENCE [LARGE SCALE GENOMIC DNA]</scope>
    <source>
        <strain evidence="3 5">BC008</strain>
    </source>
</reference>
<name>A0A0V7ZF77_9CYAN</name>
<gene>
    <name evidence="3" type="ORF">BC008_12570</name>
    <name evidence="4" type="ORF">BC008_13025</name>
</gene>
<protein>
    <recommendedName>
        <fullName evidence="2">ORC1/DEAH AAA+ ATPase domain-containing protein</fullName>
    </recommendedName>
</protein>
<comment type="caution">
    <text evidence="3">The sequence shown here is derived from an EMBL/GenBank/DDBJ whole genome shotgun (WGS) entry which is preliminary data.</text>
</comment>
<keyword evidence="5" id="KW-1185">Reference proteome</keyword>
<dbReference type="Proteomes" id="UP000053372">
    <property type="component" value="Unassembled WGS sequence"/>
</dbReference>
<dbReference type="EMBL" id="LMTZ01000141">
    <property type="protein sequence ID" value="KST63223.1"/>
    <property type="molecule type" value="Genomic_DNA"/>
</dbReference>
<sequence length="738" mass="84102">MVQKILILAANPKDATRLLLDEEIREIQEGLRRSKRRQGFEITSTWAVRTDDLFRGLLDREPQIVHFLGHGAEEGLALEDETGKTSVVSAEILANLFKLFADRVDCVLLDGCYSQIQATAIAQYIPYVIGTNHAIGDRAALQFAIAFYDVLGAGYPIESAYKFSCNAIQLEGIPEYLTPVLIKRGEVKLQQYEQVLKHYEEEFSKAVQQEYPLSQETRYRCDRFSSVLGIRNEDLKAIETRIEDIEEIRLAINNQSIRDFQRLAQAIMRQMRATDLTLITSPYFSNGSLWEITLPETGLQLPTQNAIFYLSREKDCTQHDRLKQITQQRNGAFLIFASVIDKCPHGLSPLQVIWFSPSSLTEMIVVPENNLLFWLARFLFGQINVVALPGMLPYKTRGIAKLFFGRENELARITSGEQRGGIIIGAHRSGKTSFLEKLKRKLQKREWKVIGPLTFFDFQSFFKDTLELLGKDFSIGMSLEDWSSALKAYSKNKQESRLVFLLDEVDRMIQKDLNSGSNLGHMMRALQNEGYCEFFLAGHAKLREAITIEGGPFRNFAEEMTLTGLTKEAAKDLIQRPMKLLGFEVDENQAYRIYEGTAGVAVLIQEFCLQLLDELRQSDVSEISDPMIEEIEQSPDFLDIVLEHYRYAQTWDSMAITLLTAIKGEVKRSDITEVFKHHGIIISRDKLDIALDFLKQFGVLQKLKNARFRILSGYLIDAIKANDPHSLLESELDKGRAE</sequence>
<dbReference type="EMBL" id="LMTZ01000142">
    <property type="protein sequence ID" value="KST63133.1"/>
    <property type="molecule type" value="Genomic_DNA"/>
</dbReference>
<organism evidence="3 5">
    <name type="scientific">Mastigocoleus testarum BC008</name>
    <dbReference type="NCBI Taxonomy" id="371196"/>
    <lineage>
        <taxon>Bacteria</taxon>
        <taxon>Bacillati</taxon>
        <taxon>Cyanobacteriota</taxon>
        <taxon>Cyanophyceae</taxon>
        <taxon>Nostocales</taxon>
        <taxon>Hapalosiphonaceae</taxon>
        <taxon>Mastigocoleus</taxon>
    </lineage>
</organism>
<dbReference type="Gene3D" id="3.40.50.300">
    <property type="entry name" value="P-loop containing nucleotide triphosphate hydrolases"/>
    <property type="match status" value="1"/>
</dbReference>
<dbReference type="InterPro" id="IPR049945">
    <property type="entry name" value="AAA_22"/>
</dbReference>
<proteinExistence type="predicted"/>
<dbReference type="Pfam" id="PF13401">
    <property type="entry name" value="AAA_22"/>
    <property type="match status" value="1"/>
</dbReference>
<feature type="coiled-coil region" evidence="1">
    <location>
        <begin position="182"/>
        <end position="209"/>
    </location>
</feature>
<dbReference type="RefSeq" id="WP_058184527.1">
    <property type="nucleotide sequence ID" value="NZ_LMTZ01000141.1"/>
</dbReference>
<dbReference type="AlphaFoldDB" id="A0A0V7ZF77"/>
<dbReference type="GO" id="GO:0016887">
    <property type="term" value="F:ATP hydrolysis activity"/>
    <property type="evidence" value="ECO:0007669"/>
    <property type="project" value="InterPro"/>
</dbReference>
<accession>A0A0V7ZF77</accession>
<feature type="domain" description="ORC1/DEAH AAA+ ATPase" evidence="2">
    <location>
        <begin position="418"/>
        <end position="545"/>
    </location>
</feature>
<dbReference type="OrthoDB" id="6951663at2"/>
<dbReference type="InterPro" id="IPR027417">
    <property type="entry name" value="P-loop_NTPase"/>
</dbReference>
<evidence type="ECO:0000313" key="3">
    <source>
        <dbReference type="EMBL" id="KST63133.1"/>
    </source>
</evidence>